<evidence type="ECO:0000256" key="1">
    <source>
        <dbReference type="SAM" id="MobiDB-lite"/>
    </source>
</evidence>
<feature type="compositionally biased region" description="Basic and acidic residues" evidence="1">
    <location>
        <begin position="1"/>
        <end position="13"/>
    </location>
</feature>
<dbReference type="AlphaFoldDB" id="A0A0L0VN52"/>
<comment type="caution">
    <text evidence="2">The sequence shown here is derived from an EMBL/GenBank/DDBJ whole genome shotgun (WGS) entry which is preliminary data.</text>
</comment>
<dbReference type="Proteomes" id="UP000054564">
    <property type="component" value="Unassembled WGS sequence"/>
</dbReference>
<reference evidence="3" key="1">
    <citation type="submission" date="2014-03" db="EMBL/GenBank/DDBJ databases">
        <title>The Genome Sequence of Puccinia striiformis f. sp. tritici PST-78.</title>
        <authorList>
            <consortium name="The Broad Institute Genome Sequencing Platform"/>
            <person name="Cuomo C."/>
            <person name="Hulbert S."/>
            <person name="Chen X."/>
            <person name="Walker B."/>
            <person name="Young S.K."/>
            <person name="Zeng Q."/>
            <person name="Gargeya S."/>
            <person name="Fitzgerald M."/>
            <person name="Haas B."/>
            <person name="Abouelleil A."/>
            <person name="Alvarado L."/>
            <person name="Arachchi H.M."/>
            <person name="Berlin A.M."/>
            <person name="Chapman S.B."/>
            <person name="Goldberg J."/>
            <person name="Griggs A."/>
            <person name="Gujja S."/>
            <person name="Hansen M."/>
            <person name="Howarth C."/>
            <person name="Imamovic A."/>
            <person name="Larimer J."/>
            <person name="McCowan C."/>
            <person name="Montmayeur A."/>
            <person name="Murphy C."/>
            <person name="Neiman D."/>
            <person name="Pearson M."/>
            <person name="Priest M."/>
            <person name="Roberts A."/>
            <person name="Saif S."/>
            <person name="Shea T."/>
            <person name="Sisk P."/>
            <person name="Sykes S."/>
            <person name="Wortman J."/>
            <person name="Nusbaum C."/>
            <person name="Birren B."/>
        </authorList>
    </citation>
    <scope>NUCLEOTIDE SEQUENCE [LARGE SCALE GENOMIC DNA]</scope>
    <source>
        <strain evidence="3">race PST-78</strain>
    </source>
</reference>
<evidence type="ECO:0000313" key="2">
    <source>
        <dbReference type="EMBL" id="KNF00713.1"/>
    </source>
</evidence>
<gene>
    <name evidence="2" type="ORF">PSTG_06127</name>
</gene>
<proteinExistence type="predicted"/>
<dbReference type="EMBL" id="AJIL01000035">
    <property type="protein sequence ID" value="KNF00713.1"/>
    <property type="molecule type" value="Genomic_DNA"/>
</dbReference>
<name>A0A0L0VN52_9BASI</name>
<feature type="region of interest" description="Disordered" evidence="1">
    <location>
        <begin position="1"/>
        <end position="32"/>
    </location>
</feature>
<organism evidence="2 3">
    <name type="scientific">Puccinia striiformis f. sp. tritici PST-78</name>
    <dbReference type="NCBI Taxonomy" id="1165861"/>
    <lineage>
        <taxon>Eukaryota</taxon>
        <taxon>Fungi</taxon>
        <taxon>Dikarya</taxon>
        <taxon>Basidiomycota</taxon>
        <taxon>Pucciniomycotina</taxon>
        <taxon>Pucciniomycetes</taxon>
        <taxon>Pucciniales</taxon>
        <taxon>Pucciniaceae</taxon>
        <taxon>Puccinia</taxon>
    </lineage>
</organism>
<sequence>MSDSDHPPKEHDSPANGDKAPTTTNNKKFFPPTGEEETFIDHDCITDAQGYPLYPNNQTVFVKPPNLVATNFGDVGFPKTTGVEYRAKRTWQVTRIYCLGALMCYNRACQWVRSPPTARNGITEYLAKNPKCPGAAGKCGGEVYHQDCNTTSIRVDENLETKWAILRHDGLHEHPWPEAKKPDKLSRIRLKEEIETNPMAGAFKLKLGKPTAPQNPFESVAKIHESFGNSDCLRYHWRLILTKLGLNPDKAGGRVGDKFIHNMFAWSQQGLLIISSSYMPGTEHFTFQTQWMVDRLVTRNQENNVYDGGLLSDITYRFFETGYLLSTSMYCKETSRWIPVQLSWIRGLGKEYYKIHFKTLFLQSLRPSFTTAERDILVRQVVDFSLAQREGFISAYMDVFQETDRKKALGKLKGCHEHFRAQITRVKRNRAVVPANQEMDFQTKCLSLLERAVEGHPTHKQEIDEWRSLFPKTKRWIDWWTMADVEAMFFPSRRPIPLDDSGDALPDTTNAQESMHRLYYMLSEGKKCVMIGTVELFTFAKSLKEDWLAVIQQDLAISIGWQKPRKRNPHTQKKLDVNNGHAPDTTATLLPKSMGGRPKNSPNIDKNPFTTYISYLACSEPARRNRCWLAALESLYALFNPLWLRGTTGLKKDIFTVLLQHFASRITWELSQKGHIKSSLARGQSQLFDVASEISPGSFIPGEFASCDLFLEIVLDPATRKNPSKAAKIAFPPQELFSVHESQSATCEQLPLYVQDHPRPERDLTVLRILPSMFQGHEQEPDLVANLVHDWSTIGIETTTGLACKSCPVKDQNSEASHQLIQRSKISFSDNKSMDLNTCTSSWS</sequence>
<evidence type="ECO:0000313" key="3">
    <source>
        <dbReference type="Proteomes" id="UP000054564"/>
    </source>
</evidence>
<protein>
    <recommendedName>
        <fullName evidence="4">GCM domain-containing protein</fullName>
    </recommendedName>
</protein>
<keyword evidence="3" id="KW-1185">Reference proteome</keyword>
<evidence type="ECO:0008006" key="4">
    <source>
        <dbReference type="Google" id="ProtNLM"/>
    </source>
</evidence>
<accession>A0A0L0VN52</accession>